<protein>
    <submittedName>
        <fullName evidence="1">Uncharacterized protein</fullName>
    </submittedName>
</protein>
<organism evidence="1 2">
    <name type="scientific">Saccharobesus litoralis</name>
    <dbReference type="NCBI Taxonomy" id="2172099"/>
    <lineage>
        <taxon>Bacteria</taxon>
        <taxon>Pseudomonadati</taxon>
        <taxon>Pseudomonadota</taxon>
        <taxon>Gammaproteobacteria</taxon>
        <taxon>Alteromonadales</taxon>
        <taxon>Alteromonadaceae</taxon>
        <taxon>Saccharobesus</taxon>
    </lineage>
</organism>
<evidence type="ECO:0000313" key="1">
    <source>
        <dbReference type="EMBL" id="AWB66908.1"/>
    </source>
</evidence>
<dbReference type="EMBL" id="CP026604">
    <property type="protein sequence ID" value="AWB66908.1"/>
    <property type="molecule type" value="Genomic_DNA"/>
</dbReference>
<dbReference type="KEGG" id="cate:C2869_10885"/>
<dbReference type="RefSeq" id="WP_108602964.1">
    <property type="nucleotide sequence ID" value="NZ_CP026604.1"/>
</dbReference>
<keyword evidence="2" id="KW-1185">Reference proteome</keyword>
<proteinExistence type="predicted"/>
<evidence type="ECO:0000313" key="2">
    <source>
        <dbReference type="Proteomes" id="UP000244441"/>
    </source>
</evidence>
<accession>A0A2S0VRS0</accession>
<gene>
    <name evidence="1" type="ORF">C2869_10885</name>
</gene>
<name>A0A2S0VRS0_9ALTE</name>
<dbReference type="Proteomes" id="UP000244441">
    <property type="component" value="Chromosome"/>
</dbReference>
<sequence length="90" mass="10056">MNVVELNPTQQELPSTSHAACSRQLLLDMMLESSRDCVISREATLNAITVLFEAIANENPDVIKLLNTNGFDEFSLAMVQGYIARRKTEQ</sequence>
<reference evidence="1 2" key="1">
    <citation type="submission" date="2018-01" db="EMBL/GenBank/DDBJ databases">
        <title>Genome sequence of a Cantenovulum-like bacteria.</title>
        <authorList>
            <person name="Tan W.R."/>
            <person name="Lau N.-S."/>
            <person name="Go F."/>
            <person name="Amirul A.-A.A."/>
        </authorList>
    </citation>
    <scope>NUCLEOTIDE SEQUENCE [LARGE SCALE GENOMIC DNA]</scope>
    <source>
        <strain evidence="1 2">CCB-QB4</strain>
    </source>
</reference>
<dbReference type="AlphaFoldDB" id="A0A2S0VRS0"/>